<reference evidence="1 2" key="1">
    <citation type="submission" date="2018-08" db="EMBL/GenBank/DDBJ databases">
        <title>Genomic Encyclopedia of Type Strains, Phase IV (KMG-IV): sequencing the most valuable type-strain genomes for metagenomic binning, comparative biology and taxonomic classification.</title>
        <authorList>
            <person name="Goeker M."/>
        </authorList>
    </citation>
    <scope>NUCLEOTIDE SEQUENCE [LARGE SCALE GENOMIC DNA]</scope>
    <source>
        <strain evidence="1 2">DSM 25527</strain>
    </source>
</reference>
<dbReference type="RefSeq" id="WP_119034290.1">
    <property type="nucleotide sequence ID" value="NZ_QXDC01000002.1"/>
</dbReference>
<evidence type="ECO:0000313" key="2">
    <source>
        <dbReference type="Proteomes" id="UP000266568"/>
    </source>
</evidence>
<dbReference type="AlphaFoldDB" id="A0A397PI31"/>
<name>A0A397PI31_9SPHN</name>
<proteinExistence type="predicted"/>
<accession>A0A397PI31</accession>
<comment type="caution">
    <text evidence="1">The sequence shown here is derived from an EMBL/GenBank/DDBJ whole genome shotgun (WGS) entry which is preliminary data.</text>
</comment>
<keyword evidence="2" id="KW-1185">Reference proteome</keyword>
<gene>
    <name evidence="1" type="ORF">DFR49_0321</name>
</gene>
<evidence type="ECO:0000313" key="1">
    <source>
        <dbReference type="EMBL" id="RIA45794.1"/>
    </source>
</evidence>
<dbReference type="Proteomes" id="UP000266568">
    <property type="component" value="Unassembled WGS sequence"/>
</dbReference>
<sequence>MELLLILYAMLAGLTGLSGQGPARAQVTLGSTTTIEAAQSGTGQVAVAPAIRAARAPGVTQAIPDARRIASAVPVIAAIAYARVITERRRE</sequence>
<dbReference type="EMBL" id="QXDC01000002">
    <property type="protein sequence ID" value="RIA45794.1"/>
    <property type="molecule type" value="Genomic_DNA"/>
</dbReference>
<protein>
    <submittedName>
        <fullName evidence="1">Uncharacterized protein</fullName>
    </submittedName>
</protein>
<organism evidence="1 2">
    <name type="scientific">Hephaestia caeni</name>
    <dbReference type="NCBI Taxonomy" id="645617"/>
    <lineage>
        <taxon>Bacteria</taxon>
        <taxon>Pseudomonadati</taxon>
        <taxon>Pseudomonadota</taxon>
        <taxon>Alphaproteobacteria</taxon>
        <taxon>Sphingomonadales</taxon>
        <taxon>Sphingomonadaceae</taxon>
        <taxon>Hephaestia</taxon>
    </lineage>
</organism>